<feature type="compositionally biased region" description="Low complexity" evidence="2">
    <location>
        <begin position="56"/>
        <end position="78"/>
    </location>
</feature>
<dbReference type="EMBL" id="JAEHOC010000023">
    <property type="protein sequence ID" value="KAG2431763.1"/>
    <property type="molecule type" value="Genomic_DNA"/>
</dbReference>
<dbReference type="PANTHER" id="PTHR12829:SF8">
    <property type="entry name" value="CHROMOSOME UNDETERMINED SCAFFOLD_82, WHOLE GENOME SHOTGUN SEQUENCE"/>
    <property type="match status" value="1"/>
</dbReference>
<sequence length="641" mass="65680">MSDRRSKRRCVTVKSQVPSAIHYVGYVEDDETPEMIMKKFEELERIKKAAQERRQQAGTAGTSGAAAGPAAVQPAATSPDPNQPPAALTSTSTANGGEDAGSGSGAAAGAGAGAGPSGAPQGRTDPAPAGAPAAAGASAGACPAPSPALLDAADAGAPPPPPPPSAAPADESQHALDDEALLEVFKQTSVFNVRSALANNDLLMEGEHNAMHGRDQGGYGGYGYGYGGDVAYGMEDLVYGAGGGDSDLEDEELQGFWSDEDYEVGGKGGAGRDAAAAARRRRAASAGGGGGGGQRSGGGAAAPRQPRAPGAGGQSRHMVHQVVTQYNRDTNALIRRRIRVGSAGGAAAAGALAGGCGLVQLRIPPPPLPLSWGRTVRPYVPPEPIPPPEPLEARPAAAAAAPPPAPPEPKEEGAEGADAAAAAATAATAAAAAAAAAEAAAAECRGYEAADLTRFPFDKALAGKTYQCIMVNAGWQPADAADAFERGEEAAVLERLRSVPIPKLCPKGFIMVWAHKGLLQAVCRALAGWGYVYVENLTWVHMSPANAIAGLPGRHFRRSHSTLLMFRREGEGRDIELRHQRNPDVVFDCVRCLPEGGGWDAPAEVLTAVETLLPAAKGAFLELWAQRGVRRPGWDHIAEVC</sequence>
<organism evidence="3 4">
    <name type="scientific">Chlamydomonas incerta</name>
    <dbReference type="NCBI Taxonomy" id="51695"/>
    <lineage>
        <taxon>Eukaryota</taxon>
        <taxon>Viridiplantae</taxon>
        <taxon>Chlorophyta</taxon>
        <taxon>core chlorophytes</taxon>
        <taxon>Chlorophyceae</taxon>
        <taxon>CS clade</taxon>
        <taxon>Chlamydomonadales</taxon>
        <taxon>Chlamydomonadaceae</taxon>
        <taxon>Chlamydomonas</taxon>
    </lineage>
</organism>
<evidence type="ECO:0000256" key="2">
    <source>
        <dbReference type="SAM" id="MobiDB-lite"/>
    </source>
</evidence>
<feature type="region of interest" description="Disordered" evidence="2">
    <location>
        <begin position="383"/>
        <end position="420"/>
    </location>
</feature>
<keyword evidence="4" id="KW-1185">Reference proteome</keyword>
<dbReference type="Proteomes" id="UP000650467">
    <property type="component" value="Unassembled WGS sequence"/>
</dbReference>
<dbReference type="InterPro" id="IPR007757">
    <property type="entry name" value="MT-A70-like"/>
</dbReference>
<dbReference type="OrthoDB" id="426718at2759"/>
<feature type="compositionally biased region" description="Gly residues" evidence="2">
    <location>
        <begin position="286"/>
        <end position="300"/>
    </location>
</feature>
<dbReference type="GO" id="GO:0005634">
    <property type="term" value="C:nucleus"/>
    <property type="evidence" value="ECO:0007669"/>
    <property type="project" value="TreeGrafter"/>
</dbReference>
<feature type="region of interest" description="Disordered" evidence="2">
    <location>
        <begin position="47"/>
        <end position="173"/>
    </location>
</feature>
<feature type="compositionally biased region" description="Pro residues" evidence="2">
    <location>
        <begin position="157"/>
        <end position="166"/>
    </location>
</feature>
<dbReference type="PANTHER" id="PTHR12829">
    <property type="entry name" value="N6-ADENOSINE-METHYLTRANSFERASE"/>
    <property type="match status" value="1"/>
</dbReference>
<evidence type="ECO:0000313" key="3">
    <source>
        <dbReference type="EMBL" id="KAG2431763.1"/>
    </source>
</evidence>
<comment type="caution">
    <text evidence="3">The sequence shown here is derived from an EMBL/GenBank/DDBJ whole genome shotgun (WGS) entry which is preliminary data.</text>
</comment>
<comment type="similarity">
    <text evidence="1">Belongs to the MT-A70-like family.</text>
</comment>
<accession>A0A835SXG2</accession>
<feature type="region of interest" description="Disordered" evidence="2">
    <location>
        <begin position="260"/>
        <end position="316"/>
    </location>
</feature>
<proteinExistence type="inferred from homology"/>
<gene>
    <name evidence="3" type="ORF">HXX76_009259</name>
</gene>
<dbReference type="Pfam" id="PF05063">
    <property type="entry name" value="MT-A70"/>
    <property type="match status" value="1"/>
</dbReference>
<dbReference type="PROSITE" id="PS51143">
    <property type="entry name" value="MT_A70"/>
    <property type="match status" value="1"/>
</dbReference>
<dbReference type="AlphaFoldDB" id="A0A835SXG2"/>
<feature type="compositionally biased region" description="Low complexity" evidence="2">
    <location>
        <begin position="126"/>
        <end position="156"/>
    </location>
</feature>
<dbReference type="GO" id="GO:0036396">
    <property type="term" value="C:RNA N6-methyladenosine methyltransferase complex"/>
    <property type="evidence" value="ECO:0007669"/>
    <property type="project" value="TreeGrafter"/>
</dbReference>
<evidence type="ECO:0000256" key="1">
    <source>
        <dbReference type="PROSITE-ProRule" id="PRU00489"/>
    </source>
</evidence>
<reference evidence="3" key="1">
    <citation type="journal article" date="2020" name="bioRxiv">
        <title>Comparative genomics of Chlamydomonas.</title>
        <authorList>
            <person name="Craig R.J."/>
            <person name="Hasan A.R."/>
            <person name="Ness R.W."/>
            <person name="Keightley P.D."/>
        </authorList>
    </citation>
    <scope>NUCLEOTIDE SEQUENCE</scope>
    <source>
        <strain evidence="3">SAG 7.73</strain>
    </source>
</reference>
<evidence type="ECO:0000313" key="4">
    <source>
        <dbReference type="Proteomes" id="UP000650467"/>
    </source>
</evidence>
<protein>
    <submittedName>
        <fullName evidence="3">Uncharacterized protein</fullName>
    </submittedName>
</protein>
<name>A0A835SXG2_CHLIN</name>
<dbReference type="GO" id="GO:0008168">
    <property type="term" value="F:methyltransferase activity"/>
    <property type="evidence" value="ECO:0007669"/>
    <property type="project" value="TreeGrafter"/>
</dbReference>
<feature type="compositionally biased region" description="Gly residues" evidence="2">
    <location>
        <begin position="98"/>
        <end position="116"/>
    </location>
</feature>